<feature type="transmembrane region" description="Helical" evidence="5">
    <location>
        <begin position="95"/>
        <end position="112"/>
    </location>
</feature>
<keyword evidence="2 5" id="KW-0812">Transmembrane</keyword>
<evidence type="ECO:0000259" key="6">
    <source>
        <dbReference type="Pfam" id="PF13515"/>
    </source>
</evidence>
<evidence type="ECO:0000256" key="5">
    <source>
        <dbReference type="SAM" id="Phobius"/>
    </source>
</evidence>
<feature type="domain" description="Integral membrane bound transporter" evidence="6">
    <location>
        <begin position="56"/>
        <end position="181"/>
    </location>
</feature>
<evidence type="ECO:0000313" key="7">
    <source>
        <dbReference type="EMBL" id="TDY51793.1"/>
    </source>
</evidence>
<evidence type="ECO:0000256" key="4">
    <source>
        <dbReference type="ARBA" id="ARBA00023136"/>
    </source>
</evidence>
<evidence type="ECO:0000313" key="8">
    <source>
        <dbReference type="Proteomes" id="UP000295509"/>
    </source>
</evidence>
<evidence type="ECO:0000256" key="1">
    <source>
        <dbReference type="ARBA" id="ARBA00004141"/>
    </source>
</evidence>
<dbReference type="EMBL" id="SORE01000006">
    <property type="protein sequence ID" value="TDY51793.1"/>
    <property type="molecule type" value="Genomic_DNA"/>
</dbReference>
<evidence type="ECO:0000256" key="2">
    <source>
        <dbReference type="ARBA" id="ARBA00022692"/>
    </source>
</evidence>
<comment type="caution">
    <text evidence="7">The sequence shown here is derived from an EMBL/GenBank/DDBJ whole genome shotgun (WGS) entry which is preliminary data.</text>
</comment>
<keyword evidence="4 5" id="KW-0472">Membrane</keyword>
<dbReference type="OrthoDB" id="9089456at2"/>
<dbReference type="GO" id="GO:0016020">
    <property type="term" value="C:membrane"/>
    <property type="evidence" value="ECO:0007669"/>
    <property type="project" value="UniProtKB-SubCell"/>
</dbReference>
<keyword evidence="3 5" id="KW-1133">Transmembrane helix</keyword>
<organism evidence="7 8">
    <name type="scientific">Paraburkholderia rhizosphaerae</name>
    <dbReference type="NCBI Taxonomy" id="480658"/>
    <lineage>
        <taxon>Bacteria</taxon>
        <taxon>Pseudomonadati</taxon>
        <taxon>Pseudomonadota</taxon>
        <taxon>Betaproteobacteria</taxon>
        <taxon>Burkholderiales</taxon>
        <taxon>Burkholderiaceae</taxon>
        <taxon>Paraburkholderia</taxon>
    </lineage>
</organism>
<name>A0A4R8LVF1_9BURK</name>
<dbReference type="Proteomes" id="UP000295509">
    <property type="component" value="Unassembled WGS sequence"/>
</dbReference>
<gene>
    <name evidence="7" type="ORF">BX592_10687</name>
</gene>
<dbReference type="Pfam" id="PF13515">
    <property type="entry name" value="FUSC_2"/>
    <property type="match status" value="1"/>
</dbReference>
<keyword evidence="8" id="KW-1185">Reference proteome</keyword>
<dbReference type="InterPro" id="IPR049453">
    <property type="entry name" value="Memb_transporter_dom"/>
</dbReference>
<sequence>MADDQNGTKIDTKATRNEARIRAADVLAGLIKNQPFRERIVEGGLVALQAVCGACLAYGVSVALHTQQPFWAAITAIAVTQHTYADTRNLSRDQFIGAMAGGLFGFVGALLGAGAHEILGYATTVAAVIVACWCVNVGSAARLGAITATIVLLVPAQGPLWDVPLFRLMQVGIGTVSTLLVSQVFMRVERRLLRR</sequence>
<comment type="subcellular location">
    <subcellularLocation>
        <location evidence="1">Membrane</location>
        <topology evidence="1">Multi-pass membrane protein</topology>
    </subcellularLocation>
</comment>
<accession>A0A4R8LVF1</accession>
<protein>
    <submittedName>
        <fullName evidence="7">Fusaric acid resistance family protein</fullName>
    </submittedName>
</protein>
<dbReference type="AlphaFoldDB" id="A0A4R8LVF1"/>
<reference evidence="7 8" key="1">
    <citation type="submission" date="2019-03" db="EMBL/GenBank/DDBJ databases">
        <title>Genomic Encyclopedia of Type Strains, Phase III (KMG-III): the genomes of soil and plant-associated and newly described type strains.</title>
        <authorList>
            <person name="Whitman W."/>
        </authorList>
    </citation>
    <scope>NUCLEOTIDE SEQUENCE [LARGE SCALE GENOMIC DNA]</scope>
    <source>
        <strain evidence="7 8">LMG 29544</strain>
    </source>
</reference>
<feature type="transmembrane region" description="Helical" evidence="5">
    <location>
        <begin position="167"/>
        <end position="186"/>
    </location>
</feature>
<evidence type="ECO:0000256" key="3">
    <source>
        <dbReference type="ARBA" id="ARBA00022989"/>
    </source>
</evidence>
<proteinExistence type="predicted"/>